<dbReference type="InterPro" id="IPR052758">
    <property type="entry name" value="SRC_co-chaperone"/>
</dbReference>
<reference evidence="3" key="1">
    <citation type="journal article" date="2023" name="Nat. Microbiol.">
        <title>Babesia duncani multi-omics identifies virulence factors and drug targets.</title>
        <authorList>
            <person name="Singh P."/>
            <person name="Lonardi S."/>
            <person name="Liang Q."/>
            <person name="Vydyam P."/>
            <person name="Khabirova E."/>
            <person name="Fang T."/>
            <person name="Gihaz S."/>
            <person name="Thekkiniath J."/>
            <person name="Munshi M."/>
            <person name="Abel S."/>
            <person name="Ciampossin L."/>
            <person name="Batugedara G."/>
            <person name="Gupta M."/>
            <person name="Lu X.M."/>
            <person name="Lenz T."/>
            <person name="Chakravarty S."/>
            <person name="Cornillot E."/>
            <person name="Hu Y."/>
            <person name="Ma W."/>
            <person name="Gonzalez L.M."/>
            <person name="Sanchez S."/>
            <person name="Estrada K."/>
            <person name="Sanchez-Flores A."/>
            <person name="Montero E."/>
            <person name="Harb O.S."/>
            <person name="Le Roch K.G."/>
            <person name="Mamoun C.B."/>
        </authorList>
    </citation>
    <scope>NUCLEOTIDE SEQUENCE</scope>
    <source>
        <strain evidence="3">WA1</strain>
    </source>
</reference>
<gene>
    <name evidence="3" type="ORF">BdWA1_001916</name>
</gene>
<dbReference type="KEGG" id="bdw:94336214"/>
<dbReference type="EMBL" id="JALLKP010000002">
    <property type="protein sequence ID" value="KAK2196667.1"/>
    <property type="molecule type" value="Genomic_DNA"/>
</dbReference>
<evidence type="ECO:0000313" key="4">
    <source>
        <dbReference type="Proteomes" id="UP001214638"/>
    </source>
</evidence>
<dbReference type="InterPro" id="IPR036869">
    <property type="entry name" value="J_dom_sf"/>
</dbReference>
<dbReference type="SUPFAM" id="SSF46565">
    <property type="entry name" value="Chaperone J-domain"/>
    <property type="match status" value="1"/>
</dbReference>
<sequence>MHANFFYKDPTVQLTEFIYRNAVMGRNCDILDDGFSQMESSVFSYRSAESIEEENLRLLMHLRLRKTFADATFTEQSAGRRESDAFNYLKESTPVGKETSSPHTAYTNCDVPRDICTINSNPTTSTASPDVRNCFLDTGSSVGIPFAPDITEKNNGLRVGCKYKRRNLAASLRSLARTVEARNVNARRTCQALQQQLDRIKVDWEYREKQWEIERDLYESKIATLNTKMQELQRQINVFVGESDNALEYIPSEIIEADMLDNTECIQVERLKNFLYTNSINSSALAFLSSLYDCIKLFPQILKTREIIDAVTDAIRMDATIMHAKLSSAAIAYNVEPISNEDCFGNLNRFPYPRDFEENVVADLECGVNARTGYRTITNRMTMTCIMRNSPISIVYNYLNTALECNSFRSVDIILYAIGQRFLNFEFGGTHASKVKHPLLMAFAGTNASQAYRYLKLVEFDFKTFPLDPITGDNLWHYVIRSGSPRVSQYLKSFGMYLEYLEHPNLEGLTPLLYSFGKMRRELEGALIIQSASKGSQCYRNGDYDGALDWYNDALKRHEVNDSSDVLIIKKANIGKVHYNRARVLAHLNRWIEAIDASNACIEQLPDYVGAWETLIEAQCQLLDWEGAYNSYCGMVDACNCQRIEWLNHINNQKNCTLFQLLQLDSDATPRDVKNAFNQQCKIWHPDKVTKSQTNENILRRCTNYFNRLLQARNDLLDDNIRNAESLKAPTDYQSPL</sequence>
<evidence type="ECO:0000259" key="2">
    <source>
        <dbReference type="PROSITE" id="PS50076"/>
    </source>
</evidence>
<dbReference type="Gene3D" id="1.10.287.110">
    <property type="entry name" value="DnaJ domain"/>
    <property type="match status" value="1"/>
</dbReference>
<accession>A0AAD9PLI2</accession>
<dbReference type="InterPro" id="IPR001623">
    <property type="entry name" value="DnaJ_domain"/>
</dbReference>
<dbReference type="PANTHER" id="PTHR44200:SF1">
    <property type="entry name" value="DNAJ HOMOLOG SUBFAMILY C MEMBER 7"/>
    <property type="match status" value="1"/>
</dbReference>
<dbReference type="Proteomes" id="UP001214638">
    <property type="component" value="Unassembled WGS sequence"/>
</dbReference>
<dbReference type="AlphaFoldDB" id="A0AAD9PLI2"/>
<keyword evidence="1" id="KW-0175">Coiled coil</keyword>
<name>A0AAD9PLI2_9APIC</name>
<dbReference type="RefSeq" id="XP_067803509.1">
    <property type="nucleotide sequence ID" value="XM_067946945.1"/>
</dbReference>
<dbReference type="Gene3D" id="1.25.40.10">
    <property type="entry name" value="Tetratricopeptide repeat domain"/>
    <property type="match status" value="1"/>
</dbReference>
<protein>
    <submittedName>
        <fullName evidence="3">Bifunctional Tetratricopeptide repeat/Tetratricopeptide-like helical domain superfamily/DnaJ domain/Chaperone J-domain superfamily</fullName>
    </submittedName>
</protein>
<comment type="caution">
    <text evidence="3">The sequence shown here is derived from an EMBL/GenBank/DDBJ whole genome shotgun (WGS) entry which is preliminary data.</text>
</comment>
<evidence type="ECO:0000313" key="3">
    <source>
        <dbReference type="EMBL" id="KAK2196667.1"/>
    </source>
</evidence>
<dbReference type="GeneID" id="94336214"/>
<proteinExistence type="predicted"/>
<dbReference type="PROSITE" id="PS50076">
    <property type="entry name" value="DNAJ_2"/>
    <property type="match status" value="1"/>
</dbReference>
<keyword evidence="4" id="KW-1185">Reference proteome</keyword>
<organism evidence="3 4">
    <name type="scientific">Babesia duncani</name>
    <dbReference type="NCBI Taxonomy" id="323732"/>
    <lineage>
        <taxon>Eukaryota</taxon>
        <taxon>Sar</taxon>
        <taxon>Alveolata</taxon>
        <taxon>Apicomplexa</taxon>
        <taxon>Aconoidasida</taxon>
        <taxon>Piroplasmida</taxon>
        <taxon>Babesiidae</taxon>
        <taxon>Babesia</taxon>
    </lineage>
</organism>
<dbReference type="InterPro" id="IPR011990">
    <property type="entry name" value="TPR-like_helical_dom_sf"/>
</dbReference>
<feature type="coiled-coil region" evidence="1">
    <location>
        <begin position="176"/>
        <end position="242"/>
    </location>
</feature>
<dbReference type="SUPFAM" id="SSF48452">
    <property type="entry name" value="TPR-like"/>
    <property type="match status" value="1"/>
</dbReference>
<feature type="domain" description="J" evidence="2">
    <location>
        <begin position="657"/>
        <end position="735"/>
    </location>
</feature>
<dbReference type="PANTHER" id="PTHR44200">
    <property type="entry name" value="DNAJ HOMOLOG SUBFAMILY C MEMBER 7"/>
    <property type="match status" value="1"/>
</dbReference>
<evidence type="ECO:0000256" key="1">
    <source>
        <dbReference type="SAM" id="Coils"/>
    </source>
</evidence>
<dbReference type="SMART" id="SM00028">
    <property type="entry name" value="TPR"/>
    <property type="match status" value="2"/>
</dbReference>
<dbReference type="InterPro" id="IPR019734">
    <property type="entry name" value="TPR_rpt"/>
</dbReference>